<dbReference type="HOGENOM" id="CLU_2793136_0_0_6"/>
<dbReference type="AlphaFoldDB" id="B2I694"/>
<proteinExistence type="predicted"/>
<reference evidence="1 2" key="1">
    <citation type="journal article" date="2010" name="J. Bacteriol.">
        <title>Whole genome sequences of two Xylella fastidiosa strains (M12 and M23) causing almond leaf scorch disease in California.</title>
        <authorList>
            <person name="Chen J."/>
            <person name="Xie G."/>
            <person name="Han S."/>
            <person name="Chertkov O."/>
            <person name="Sims D."/>
            <person name="Civerolo E.L."/>
        </authorList>
    </citation>
    <scope>NUCLEOTIDE SEQUENCE [LARGE SCALE GENOMIC DNA]</scope>
    <source>
        <strain evidence="1 2">M23</strain>
    </source>
</reference>
<accession>B2I694</accession>
<dbReference type="EMBL" id="CP001011">
    <property type="protein sequence ID" value="ACB91518.1"/>
    <property type="molecule type" value="Genomic_DNA"/>
</dbReference>
<dbReference type="KEGG" id="xfn:XfasM23_0061"/>
<sequence>MAITVFNILVVCYATGEWIMAQQATGLESNTTVIAGAICGVTVYCVSKTQPAQDDSRAGVYDGAVITV</sequence>
<evidence type="ECO:0000313" key="1">
    <source>
        <dbReference type="EMBL" id="ACB91518.1"/>
    </source>
</evidence>
<evidence type="ECO:0000313" key="2">
    <source>
        <dbReference type="Proteomes" id="UP000001698"/>
    </source>
</evidence>
<organism evidence="1 2">
    <name type="scientific">Xylella fastidiosa (strain M23)</name>
    <dbReference type="NCBI Taxonomy" id="405441"/>
    <lineage>
        <taxon>Bacteria</taxon>
        <taxon>Pseudomonadati</taxon>
        <taxon>Pseudomonadota</taxon>
        <taxon>Gammaproteobacteria</taxon>
        <taxon>Lysobacterales</taxon>
        <taxon>Lysobacteraceae</taxon>
        <taxon>Xylella</taxon>
    </lineage>
</organism>
<name>B2I694_XYLF2</name>
<dbReference type="Proteomes" id="UP000001698">
    <property type="component" value="Chromosome"/>
</dbReference>
<protein>
    <submittedName>
        <fullName evidence="1">Uncharacterized protein</fullName>
    </submittedName>
</protein>
<gene>
    <name evidence="1" type="ordered locus">XfasM23_0061</name>
</gene>